<evidence type="ECO:0000256" key="2">
    <source>
        <dbReference type="ARBA" id="ARBA00023315"/>
    </source>
</evidence>
<dbReference type="InterPro" id="IPR051016">
    <property type="entry name" value="Diverse_Substrate_AcTransf"/>
</dbReference>
<dbReference type="SUPFAM" id="SSF55729">
    <property type="entry name" value="Acyl-CoA N-acyltransferases (Nat)"/>
    <property type="match status" value="1"/>
</dbReference>
<gene>
    <name evidence="4" type="ORF">GB928_019355</name>
</gene>
<keyword evidence="5" id="KW-1185">Reference proteome</keyword>
<dbReference type="InterPro" id="IPR016181">
    <property type="entry name" value="Acyl_CoA_acyltransferase"/>
</dbReference>
<accession>A0ABT8XI42</accession>
<dbReference type="Gene3D" id="3.40.630.30">
    <property type="match status" value="1"/>
</dbReference>
<dbReference type="PANTHER" id="PTHR10545:SF29">
    <property type="entry name" value="GH14572P-RELATED"/>
    <property type="match status" value="1"/>
</dbReference>
<evidence type="ECO:0000256" key="1">
    <source>
        <dbReference type="ARBA" id="ARBA00022679"/>
    </source>
</evidence>
<dbReference type="CDD" id="cd04301">
    <property type="entry name" value="NAT_SF"/>
    <property type="match status" value="1"/>
</dbReference>
<organism evidence="4 5">
    <name type="scientific">Shinella curvata</name>
    <dbReference type="NCBI Taxonomy" id="1817964"/>
    <lineage>
        <taxon>Bacteria</taxon>
        <taxon>Pseudomonadati</taxon>
        <taxon>Pseudomonadota</taxon>
        <taxon>Alphaproteobacteria</taxon>
        <taxon>Hyphomicrobiales</taxon>
        <taxon>Rhizobiaceae</taxon>
        <taxon>Shinella</taxon>
    </lineage>
</organism>
<dbReference type="Pfam" id="PF00583">
    <property type="entry name" value="Acetyltransf_1"/>
    <property type="match status" value="1"/>
</dbReference>
<dbReference type="RefSeq" id="WP_244762979.1">
    <property type="nucleotide sequence ID" value="NZ_JALJCJ010000006.1"/>
</dbReference>
<feature type="domain" description="N-acetyltransferase" evidence="3">
    <location>
        <begin position="5"/>
        <end position="154"/>
    </location>
</feature>
<dbReference type="InterPro" id="IPR000182">
    <property type="entry name" value="GNAT_dom"/>
</dbReference>
<reference evidence="4" key="1">
    <citation type="submission" date="2022-04" db="EMBL/GenBank/DDBJ databases">
        <title>Shinella lacus sp. nov., a novel member of the genus Shinella from water.</title>
        <authorList>
            <person name="Deng Y."/>
        </authorList>
    </citation>
    <scope>NUCLEOTIDE SEQUENCE</scope>
    <source>
        <strain evidence="4">JCM 31239</strain>
    </source>
</reference>
<evidence type="ECO:0000259" key="3">
    <source>
        <dbReference type="PROSITE" id="PS51186"/>
    </source>
</evidence>
<evidence type="ECO:0000313" key="4">
    <source>
        <dbReference type="EMBL" id="MDO6123353.1"/>
    </source>
</evidence>
<dbReference type="PANTHER" id="PTHR10545">
    <property type="entry name" value="DIAMINE N-ACETYLTRANSFERASE"/>
    <property type="match status" value="1"/>
</dbReference>
<name>A0ABT8XI42_9HYPH</name>
<dbReference type="PROSITE" id="PS51186">
    <property type="entry name" value="GNAT"/>
    <property type="match status" value="1"/>
</dbReference>
<evidence type="ECO:0000313" key="5">
    <source>
        <dbReference type="Proteomes" id="UP001177080"/>
    </source>
</evidence>
<comment type="caution">
    <text evidence="4">The sequence shown here is derived from an EMBL/GenBank/DDBJ whole genome shotgun (WGS) entry which is preliminary data.</text>
</comment>
<keyword evidence="2" id="KW-0012">Acyltransferase</keyword>
<protein>
    <submittedName>
        <fullName evidence="4">GNAT family N-acetyltransferase</fullName>
    </submittedName>
</protein>
<sequence>MQDDIRIRPAVIADAETIHTALKDMAAGMKAGPKFVSTVEDIRHHGFGADPAFEVLIAEAGNTFAGLCLTFSSFSTWMGTPGIYVQDLFVVDAFRSRRIGERLLHAVARRGREKGARYMRLSVDVENPRAQAFYDRIGIRHSRDELIHMIKGADFDAFAAKDMI</sequence>
<dbReference type="EMBL" id="WHSC02000008">
    <property type="protein sequence ID" value="MDO6123353.1"/>
    <property type="molecule type" value="Genomic_DNA"/>
</dbReference>
<keyword evidence="1" id="KW-0808">Transferase</keyword>
<proteinExistence type="predicted"/>
<dbReference type="Proteomes" id="UP001177080">
    <property type="component" value="Unassembled WGS sequence"/>
</dbReference>